<accession>A0A2J6SG20</accession>
<dbReference type="Gene3D" id="3.30.460.40">
    <property type="match status" value="1"/>
</dbReference>
<name>A0A2J6SG20_9HELO</name>
<dbReference type="SUPFAM" id="SSF81301">
    <property type="entry name" value="Nucleotidyltransferase"/>
    <property type="match status" value="1"/>
</dbReference>
<sequence length="228" mass="25046">MASKYSLINYDSDEDRAQNPNAPPRENLLSACLFVFDILQRSNINHAVMGGFGLNLRGSPRPTRDVDVAVEARMAQLWPVVEPQSRLIIPDTRMIEAIMKVFVRTGPGQDQCQEVRNIELDLILCGSNGSPRSLANHRRLLPVTSLSGQQVQIPALDLLYALRSKLGACSSRGAPRDITDVIWLVTTFAGQVRAIRASLDPDECDQFVELVSGPEKALAAEVLGRRVG</sequence>
<dbReference type="EMBL" id="KZ613919">
    <property type="protein sequence ID" value="PMD49706.1"/>
    <property type="molecule type" value="Genomic_DNA"/>
</dbReference>
<gene>
    <name evidence="1" type="ORF">K444DRAFT_548288</name>
</gene>
<protein>
    <submittedName>
        <fullName evidence="1">Uncharacterized protein</fullName>
    </submittedName>
</protein>
<organism evidence="1 2">
    <name type="scientific">Hyaloscypha bicolor E</name>
    <dbReference type="NCBI Taxonomy" id="1095630"/>
    <lineage>
        <taxon>Eukaryota</taxon>
        <taxon>Fungi</taxon>
        <taxon>Dikarya</taxon>
        <taxon>Ascomycota</taxon>
        <taxon>Pezizomycotina</taxon>
        <taxon>Leotiomycetes</taxon>
        <taxon>Helotiales</taxon>
        <taxon>Hyaloscyphaceae</taxon>
        <taxon>Hyaloscypha</taxon>
        <taxon>Hyaloscypha bicolor</taxon>
    </lineage>
</organism>
<dbReference type="OrthoDB" id="10066232at2759"/>
<evidence type="ECO:0000313" key="2">
    <source>
        <dbReference type="Proteomes" id="UP000235371"/>
    </source>
</evidence>
<dbReference type="InterPro" id="IPR043519">
    <property type="entry name" value="NT_sf"/>
</dbReference>
<dbReference type="Proteomes" id="UP000235371">
    <property type="component" value="Unassembled WGS sequence"/>
</dbReference>
<proteinExistence type="predicted"/>
<keyword evidence="2" id="KW-1185">Reference proteome</keyword>
<reference evidence="1 2" key="1">
    <citation type="submission" date="2016-04" db="EMBL/GenBank/DDBJ databases">
        <title>A degradative enzymes factory behind the ericoid mycorrhizal symbiosis.</title>
        <authorList>
            <consortium name="DOE Joint Genome Institute"/>
            <person name="Martino E."/>
            <person name="Morin E."/>
            <person name="Grelet G."/>
            <person name="Kuo A."/>
            <person name="Kohler A."/>
            <person name="Daghino S."/>
            <person name="Barry K."/>
            <person name="Choi C."/>
            <person name="Cichocki N."/>
            <person name="Clum A."/>
            <person name="Copeland A."/>
            <person name="Hainaut M."/>
            <person name="Haridas S."/>
            <person name="Labutti K."/>
            <person name="Lindquist E."/>
            <person name="Lipzen A."/>
            <person name="Khouja H.-R."/>
            <person name="Murat C."/>
            <person name="Ohm R."/>
            <person name="Olson A."/>
            <person name="Spatafora J."/>
            <person name="Veneault-Fourrey C."/>
            <person name="Henrissat B."/>
            <person name="Grigoriev I."/>
            <person name="Martin F."/>
            <person name="Perotto S."/>
        </authorList>
    </citation>
    <scope>NUCLEOTIDE SEQUENCE [LARGE SCALE GENOMIC DNA]</scope>
    <source>
        <strain evidence="1 2">E</strain>
    </source>
</reference>
<dbReference type="RefSeq" id="XP_024726610.1">
    <property type="nucleotide sequence ID" value="XM_024876365.1"/>
</dbReference>
<dbReference type="InParanoid" id="A0A2J6SG20"/>
<dbReference type="GeneID" id="36584444"/>
<dbReference type="AlphaFoldDB" id="A0A2J6SG20"/>
<evidence type="ECO:0000313" key="1">
    <source>
        <dbReference type="EMBL" id="PMD49706.1"/>
    </source>
</evidence>